<dbReference type="Pfam" id="PF00246">
    <property type="entry name" value="Peptidase_M14"/>
    <property type="match status" value="1"/>
</dbReference>
<accession>A0A2T4U1X0</accession>
<keyword evidence="3" id="KW-1185">Reference proteome</keyword>
<organism evidence="2 3">
    <name type="scientific">Alkalicoccus saliphilus</name>
    <dbReference type="NCBI Taxonomy" id="200989"/>
    <lineage>
        <taxon>Bacteria</taxon>
        <taxon>Bacillati</taxon>
        <taxon>Bacillota</taxon>
        <taxon>Bacilli</taxon>
        <taxon>Bacillales</taxon>
        <taxon>Bacillaceae</taxon>
        <taxon>Alkalicoccus</taxon>
    </lineage>
</organism>
<evidence type="ECO:0000313" key="2">
    <source>
        <dbReference type="EMBL" id="PTL37393.1"/>
    </source>
</evidence>
<dbReference type="AlphaFoldDB" id="A0A2T4U1X0"/>
<dbReference type="GO" id="GO:0004181">
    <property type="term" value="F:metallocarboxypeptidase activity"/>
    <property type="evidence" value="ECO:0007669"/>
    <property type="project" value="InterPro"/>
</dbReference>
<sequence length="305" mass="35009">MPGGNGAYIRNRRRNSLQYPAERKRSAMITFPQSTPHPYKKQTYKELESRLLREYDYEKLGTASDEKSCIYGLKYGDMENKPVILLSACIHGEEWESTYWTLHFFDCVIDPEKAEPPVRHFFETLRIRYSFYCIPVINPFGFEHSRRLSKDEVDLNRVYHKDKYAEVEIVKKRIAELKPVLVADNHTAEMPKETIGVGGLGNKNIVFLGESIIKSMKFIRGHNQIEWYREPVQENVNIGRGWISGQPSKSSHSVFSVIVEAAREAPLGSLQSKAEFGFNAILCTCLYADLYFRRGILGGTGKQVL</sequence>
<comment type="caution">
    <text evidence="2">The sequence shown here is derived from an EMBL/GenBank/DDBJ whole genome shotgun (WGS) entry which is preliminary data.</text>
</comment>
<gene>
    <name evidence="2" type="ORF">C6Y45_16675</name>
</gene>
<dbReference type="InterPro" id="IPR000834">
    <property type="entry name" value="Peptidase_M14"/>
</dbReference>
<feature type="domain" description="Peptidase M14" evidence="1">
    <location>
        <begin position="66"/>
        <end position="165"/>
    </location>
</feature>
<evidence type="ECO:0000259" key="1">
    <source>
        <dbReference type="Pfam" id="PF00246"/>
    </source>
</evidence>
<dbReference type="GO" id="GO:0008270">
    <property type="term" value="F:zinc ion binding"/>
    <property type="evidence" value="ECO:0007669"/>
    <property type="project" value="InterPro"/>
</dbReference>
<dbReference type="SUPFAM" id="SSF53187">
    <property type="entry name" value="Zn-dependent exopeptidases"/>
    <property type="match status" value="1"/>
</dbReference>
<dbReference type="EMBL" id="PZJJ01000055">
    <property type="protein sequence ID" value="PTL37393.1"/>
    <property type="molecule type" value="Genomic_DNA"/>
</dbReference>
<reference evidence="2 3" key="1">
    <citation type="submission" date="2018-03" db="EMBL/GenBank/DDBJ databases">
        <title>Alkalicoccus saliphilus sp. nov., isolated from a mineral pool.</title>
        <authorList>
            <person name="Zhao B."/>
        </authorList>
    </citation>
    <scope>NUCLEOTIDE SEQUENCE [LARGE SCALE GENOMIC DNA]</scope>
    <source>
        <strain evidence="2 3">6AG</strain>
    </source>
</reference>
<dbReference type="Proteomes" id="UP000240509">
    <property type="component" value="Unassembled WGS sequence"/>
</dbReference>
<dbReference type="Gene3D" id="3.40.630.10">
    <property type="entry name" value="Zn peptidases"/>
    <property type="match status" value="1"/>
</dbReference>
<dbReference type="GO" id="GO:0006508">
    <property type="term" value="P:proteolysis"/>
    <property type="evidence" value="ECO:0007669"/>
    <property type="project" value="InterPro"/>
</dbReference>
<evidence type="ECO:0000313" key="3">
    <source>
        <dbReference type="Proteomes" id="UP000240509"/>
    </source>
</evidence>
<protein>
    <recommendedName>
        <fullName evidence="1">Peptidase M14 domain-containing protein</fullName>
    </recommendedName>
</protein>
<name>A0A2T4U1X0_9BACI</name>
<proteinExistence type="predicted"/>